<dbReference type="SMART" id="SM00487">
    <property type="entry name" value="DEXDc"/>
    <property type="match status" value="1"/>
</dbReference>
<evidence type="ECO:0000259" key="10">
    <source>
        <dbReference type="PROSITE" id="PS51194"/>
    </source>
</evidence>
<dbReference type="PANTHER" id="PTHR18934:SF99">
    <property type="entry name" value="ATP-DEPENDENT RNA HELICASE DHX37-RELATED"/>
    <property type="match status" value="1"/>
</dbReference>
<dbReference type="InterPro" id="IPR011709">
    <property type="entry name" value="DEAD-box_helicase_OB_fold"/>
</dbReference>
<dbReference type="PROSITE" id="PS51194">
    <property type="entry name" value="HELICASE_CTER"/>
    <property type="match status" value="1"/>
</dbReference>
<feature type="domain" description="Helicase C-terminal" evidence="10">
    <location>
        <begin position="591"/>
        <end position="834"/>
    </location>
</feature>
<dbReference type="GO" id="GO:0003724">
    <property type="term" value="F:RNA helicase activity"/>
    <property type="evidence" value="ECO:0007669"/>
    <property type="project" value="UniProtKB-EC"/>
</dbReference>
<dbReference type="GO" id="GO:0003723">
    <property type="term" value="F:RNA binding"/>
    <property type="evidence" value="ECO:0007669"/>
    <property type="project" value="TreeGrafter"/>
</dbReference>
<feature type="compositionally biased region" description="Basic and acidic residues" evidence="8">
    <location>
        <begin position="110"/>
        <end position="150"/>
    </location>
</feature>
<evidence type="ECO:0000256" key="3">
    <source>
        <dbReference type="ARBA" id="ARBA00022741"/>
    </source>
</evidence>
<reference evidence="11" key="1">
    <citation type="journal article" date="2020" name="Stud. Mycol.">
        <title>101 Dothideomycetes genomes: a test case for predicting lifestyles and emergence of pathogens.</title>
        <authorList>
            <person name="Haridas S."/>
            <person name="Albert R."/>
            <person name="Binder M."/>
            <person name="Bloem J."/>
            <person name="Labutti K."/>
            <person name="Salamov A."/>
            <person name="Andreopoulos B."/>
            <person name="Baker S."/>
            <person name="Barry K."/>
            <person name="Bills G."/>
            <person name="Bluhm B."/>
            <person name="Cannon C."/>
            <person name="Castanera R."/>
            <person name="Culley D."/>
            <person name="Daum C."/>
            <person name="Ezra D."/>
            <person name="Gonzalez J."/>
            <person name="Henrissat B."/>
            <person name="Kuo A."/>
            <person name="Liang C."/>
            <person name="Lipzen A."/>
            <person name="Lutzoni F."/>
            <person name="Magnuson J."/>
            <person name="Mondo S."/>
            <person name="Nolan M."/>
            <person name="Ohm R."/>
            <person name="Pangilinan J."/>
            <person name="Park H.-J."/>
            <person name="Ramirez L."/>
            <person name="Alfaro M."/>
            <person name="Sun H."/>
            <person name="Tritt A."/>
            <person name="Yoshinaga Y."/>
            <person name="Zwiers L.-H."/>
            <person name="Turgeon B."/>
            <person name="Goodwin S."/>
            <person name="Spatafora J."/>
            <person name="Crous P."/>
            <person name="Grigoriev I."/>
        </authorList>
    </citation>
    <scope>NUCLEOTIDE SEQUENCE</scope>
    <source>
        <strain evidence="11">ATCC 16933</strain>
    </source>
</reference>
<evidence type="ECO:0000256" key="2">
    <source>
        <dbReference type="ARBA" id="ARBA00012552"/>
    </source>
</evidence>
<dbReference type="Gene3D" id="3.40.50.300">
    <property type="entry name" value="P-loop containing nucleotide triphosphate hydrolases"/>
    <property type="match status" value="2"/>
</dbReference>
<dbReference type="SUPFAM" id="SSF52540">
    <property type="entry name" value="P-loop containing nucleoside triphosphate hydrolases"/>
    <property type="match status" value="1"/>
</dbReference>
<dbReference type="Pfam" id="PF04408">
    <property type="entry name" value="WHD_HA2"/>
    <property type="match status" value="1"/>
</dbReference>
<feature type="region of interest" description="Disordered" evidence="8">
    <location>
        <begin position="927"/>
        <end position="953"/>
    </location>
</feature>
<dbReference type="GO" id="GO:0016787">
    <property type="term" value="F:hydrolase activity"/>
    <property type="evidence" value="ECO:0007669"/>
    <property type="project" value="UniProtKB-KW"/>
</dbReference>
<dbReference type="EMBL" id="MU001670">
    <property type="protein sequence ID" value="KAF2462289.1"/>
    <property type="molecule type" value="Genomic_DNA"/>
</dbReference>
<feature type="compositionally biased region" description="Acidic residues" evidence="8">
    <location>
        <begin position="686"/>
        <end position="698"/>
    </location>
</feature>
<organism evidence="11 12">
    <name type="scientific">Lineolata rhizophorae</name>
    <dbReference type="NCBI Taxonomy" id="578093"/>
    <lineage>
        <taxon>Eukaryota</taxon>
        <taxon>Fungi</taxon>
        <taxon>Dikarya</taxon>
        <taxon>Ascomycota</taxon>
        <taxon>Pezizomycotina</taxon>
        <taxon>Dothideomycetes</taxon>
        <taxon>Dothideomycetes incertae sedis</taxon>
        <taxon>Lineolatales</taxon>
        <taxon>Lineolataceae</taxon>
        <taxon>Lineolata</taxon>
    </lineage>
</organism>
<dbReference type="InterPro" id="IPR001650">
    <property type="entry name" value="Helicase_C-like"/>
</dbReference>
<dbReference type="AlphaFoldDB" id="A0A6A6PEY9"/>
<dbReference type="CDD" id="cd18791">
    <property type="entry name" value="SF2_C_RHA"/>
    <property type="match status" value="1"/>
</dbReference>
<proteinExistence type="inferred from homology"/>
<feature type="compositionally biased region" description="Basic residues" evidence="8">
    <location>
        <begin position="1"/>
        <end position="14"/>
    </location>
</feature>
<dbReference type="PROSITE" id="PS51192">
    <property type="entry name" value="HELICASE_ATP_BIND_1"/>
    <property type="match status" value="1"/>
</dbReference>
<dbReference type="Pfam" id="PF00270">
    <property type="entry name" value="DEAD"/>
    <property type="match status" value="1"/>
</dbReference>
<evidence type="ECO:0000256" key="6">
    <source>
        <dbReference type="ARBA" id="ARBA00022840"/>
    </source>
</evidence>
<dbReference type="InterPro" id="IPR027417">
    <property type="entry name" value="P-loop_NTPase"/>
</dbReference>
<keyword evidence="3" id="KW-0547">Nucleotide-binding</keyword>
<dbReference type="InterPro" id="IPR002464">
    <property type="entry name" value="DNA/RNA_helicase_DEAH_CS"/>
</dbReference>
<evidence type="ECO:0000313" key="11">
    <source>
        <dbReference type="EMBL" id="KAF2462289.1"/>
    </source>
</evidence>
<keyword evidence="5" id="KW-0347">Helicase</keyword>
<name>A0A6A6PEY9_9PEZI</name>
<feature type="compositionally biased region" description="Acidic residues" evidence="8">
    <location>
        <begin position="261"/>
        <end position="278"/>
    </location>
</feature>
<dbReference type="InterPro" id="IPR048333">
    <property type="entry name" value="HA2_WH"/>
</dbReference>
<sequence>MPKFVPRQRKHKTRAREQQQRNGAGGDDSNVAEVFPADKAEREERKRRLKEEMSTGMSGMSTKKKKRLDKYIETKLKKEENLDLLKKLAESKIDTSLFQSSKNLGRVHNTKREIMSRAMREKRAGIDVDRNEGLLRERQRENESSDKEECSGESENEVPKEQVEEASTQPQAANGAAAGFGSGLKRPLELDEQGKPIITKRRRGEKEKPTIIIQLPAQGEDSEDDEESEWGGFNSEGGSESQLDGEEEPESVRSVKKTEESDLDEDKSDATSEDDSVDENNKESRKERSSAFKAWAIQQRNNAIGFTPSEAPTEAFSKLNIPKPVSFAPRALESDPLPPELDTKTTTDETRKAFAVEVNRPPTIQETRLALPVVAEEQKVMEAIYNNPAVIVCGATGSGKTTQVPQFLFEAGYGSPNGPTPGMIGVTQPRRVAAVSMAARVGEELGSVTNRVAHQIRFDSNVSDNTAIKFMTDGILLREVNEDFFLRKYSAIVIDEAHERSVNTDILVGMISRIVQAREKIARGDPAFTEIAKKFPNTKPLKLVIMSATLRVSDFADNKRLFPSGPPPVLNVEGKQHKVTDHFARRTERDYLNEMYKKVQRGHKKLPKGGMLVFLTGQNEIMALSRRLKDAFPSTDGNLNKGPKVRVSATEAPVEDEDIDLGCGSNPALEDFSDDEDADAQGTNDEKDEFVISDEDEPPEDIPKVHVLPLYSNLPTNQQLRVFEPPPEGSRLIVVATNVAETSLTIPGIRYVFDCGRAKERKYDAVTRVQSFEVSWISKASASQRAGRAGRTGPGHCYKLYSSAVYERDFESFTVPEILRAPLEGVVLQLKQLGKQAVSIFPFPSPPDKHDLARAEKLLGYLGALSPLDGSITPLGQKIGTYPLSPRFARMICQSQTPNGAAVAIALVAALSVPEFFIPQNLVDVHASNGNPEGTPSDKSEDSEPEDPTITAQSTYNIAHRDLSSWNRTSDAVKLLKALHDYSRARDSLRFCAEHFLRPKALREANQLRLQIETIAYSESATFIPSNQTQLSTPTKQQLRLVPELVTSGFIDQVAIRADLSLEPPELAKRPRRAVDVPYITLFPSHELFGRVTAETDRFVYVHPSSVLARVEPKHLPKYIVYSRLQRGTERTVGDGINKRNVRSPKVRMHALTPATDALLLKLAKDSPLLEWGKPIGRIGILPTEGGRERRECDVVPSLVGQKGKIGWPLGSVRVVQRRDVRRGWVVERFVEA</sequence>
<dbReference type="PANTHER" id="PTHR18934">
    <property type="entry name" value="ATP-DEPENDENT RNA HELICASE"/>
    <property type="match status" value="1"/>
</dbReference>
<comment type="catalytic activity">
    <reaction evidence="7">
        <text>ATP + H2O = ADP + phosphate + H(+)</text>
        <dbReference type="Rhea" id="RHEA:13065"/>
        <dbReference type="ChEBI" id="CHEBI:15377"/>
        <dbReference type="ChEBI" id="CHEBI:15378"/>
        <dbReference type="ChEBI" id="CHEBI:30616"/>
        <dbReference type="ChEBI" id="CHEBI:43474"/>
        <dbReference type="ChEBI" id="CHEBI:456216"/>
        <dbReference type="EC" id="3.6.4.13"/>
    </reaction>
</comment>
<dbReference type="InterPro" id="IPR014001">
    <property type="entry name" value="Helicase_ATP-bd"/>
</dbReference>
<feature type="compositionally biased region" description="Basic and acidic residues" evidence="8">
    <location>
        <begin position="250"/>
        <end position="260"/>
    </location>
</feature>
<evidence type="ECO:0000256" key="1">
    <source>
        <dbReference type="ARBA" id="ARBA00008792"/>
    </source>
</evidence>
<evidence type="ECO:0000256" key="5">
    <source>
        <dbReference type="ARBA" id="ARBA00022806"/>
    </source>
</evidence>
<gene>
    <name evidence="11" type="ORF">BDY21DRAFT_295990</name>
</gene>
<feature type="region of interest" description="Disordered" evidence="8">
    <location>
        <begin position="1"/>
        <end position="66"/>
    </location>
</feature>
<evidence type="ECO:0000313" key="12">
    <source>
        <dbReference type="Proteomes" id="UP000799766"/>
    </source>
</evidence>
<feature type="compositionally biased region" description="Basic and acidic residues" evidence="8">
    <location>
        <begin position="279"/>
        <end position="290"/>
    </location>
</feature>
<dbReference type="Gene3D" id="1.20.120.1080">
    <property type="match status" value="1"/>
</dbReference>
<dbReference type="CDD" id="cd17982">
    <property type="entry name" value="DEXHc_DHX37"/>
    <property type="match status" value="1"/>
</dbReference>
<feature type="domain" description="Helicase ATP-binding" evidence="9">
    <location>
        <begin position="381"/>
        <end position="568"/>
    </location>
</feature>
<keyword evidence="6" id="KW-0067">ATP-binding</keyword>
<dbReference type="GO" id="GO:0000462">
    <property type="term" value="P:maturation of SSU-rRNA from tricistronic rRNA transcript (SSU-rRNA, 5.8S rRNA, LSU-rRNA)"/>
    <property type="evidence" value="ECO:0007669"/>
    <property type="project" value="TreeGrafter"/>
</dbReference>
<dbReference type="OrthoDB" id="10253254at2759"/>
<dbReference type="SMART" id="SM00847">
    <property type="entry name" value="HA2"/>
    <property type="match status" value="1"/>
</dbReference>
<dbReference type="FunFam" id="3.40.50.300:FF:000637">
    <property type="entry name" value="ATP-dependent RNA helicase DHX37/DHR1"/>
    <property type="match status" value="1"/>
</dbReference>
<dbReference type="InterPro" id="IPR007502">
    <property type="entry name" value="Helicase-assoc_dom"/>
</dbReference>
<evidence type="ECO:0000256" key="4">
    <source>
        <dbReference type="ARBA" id="ARBA00022801"/>
    </source>
</evidence>
<dbReference type="EC" id="3.6.4.13" evidence="2"/>
<accession>A0A6A6PEY9</accession>
<protein>
    <recommendedName>
        <fullName evidence="2">RNA helicase</fullName>
        <ecNumber evidence="2">3.6.4.13</ecNumber>
    </recommendedName>
</protein>
<dbReference type="Pfam" id="PF07717">
    <property type="entry name" value="OB_NTP_bind"/>
    <property type="match status" value="1"/>
</dbReference>
<dbReference type="Pfam" id="PF00271">
    <property type="entry name" value="Helicase_C"/>
    <property type="match status" value="1"/>
</dbReference>
<keyword evidence="12" id="KW-1185">Reference proteome</keyword>
<feature type="region of interest" description="Disordered" evidence="8">
    <location>
        <begin position="109"/>
        <end position="290"/>
    </location>
</feature>
<feature type="region of interest" description="Disordered" evidence="8">
    <location>
        <begin position="652"/>
        <end position="698"/>
    </location>
</feature>
<keyword evidence="4 11" id="KW-0378">Hydrolase</keyword>
<feature type="compositionally biased region" description="Acidic residues" evidence="8">
    <location>
        <begin position="220"/>
        <end position="229"/>
    </location>
</feature>
<dbReference type="InterPro" id="IPR011545">
    <property type="entry name" value="DEAD/DEAH_box_helicase_dom"/>
</dbReference>
<evidence type="ECO:0000256" key="8">
    <source>
        <dbReference type="SAM" id="MobiDB-lite"/>
    </source>
</evidence>
<evidence type="ECO:0000259" key="9">
    <source>
        <dbReference type="PROSITE" id="PS51192"/>
    </source>
</evidence>
<dbReference type="GO" id="GO:0005730">
    <property type="term" value="C:nucleolus"/>
    <property type="evidence" value="ECO:0007669"/>
    <property type="project" value="TreeGrafter"/>
</dbReference>
<evidence type="ECO:0000256" key="7">
    <source>
        <dbReference type="ARBA" id="ARBA00047984"/>
    </source>
</evidence>
<feature type="compositionally biased region" description="Basic and acidic residues" evidence="8">
    <location>
        <begin position="36"/>
        <end position="53"/>
    </location>
</feature>
<dbReference type="Proteomes" id="UP000799766">
    <property type="component" value="Unassembled WGS sequence"/>
</dbReference>
<dbReference type="PROSITE" id="PS00690">
    <property type="entry name" value="DEAH_ATP_HELICASE"/>
    <property type="match status" value="1"/>
</dbReference>
<dbReference type="SMART" id="SM00490">
    <property type="entry name" value="HELICc"/>
    <property type="match status" value="1"/>
</dbReference>
<dbReference type="GO" id="GO:0005524">
    <property type="term" value="F:ATP binding"/>
    <property type="evidence" value="ECO:0007669"/>
    <property type="project" value="UniProtKB-KW"/>
</dbReference>
<dbReference type="GO" id="GO:1990904">
    <property type="term" value="C:ribonucleoprotein complex"/>
    <property type="evidence" value="ECO:0007669"/>
    <property type="project" value="UniProtKB-ARBA"/>
</dbReference>
<comment type="similarity">
    <text evidence="1">Belongs to the DEAD box helicase family. DEAH subfamily.</text>
</comment>
<dbReference type="Pfam" id="PF21010">
    <property type="entry name" value="HA2_C"/>
    <property type="match status" value="1"/>
</dbReference>